<dbReference type="OrthoDB" id="4473401at2759"/>
<dbReference type="Proteomes" id="UP000190648">
    <property type="component" value="Unassembled WGS sequence"/>
</dbReference>
<feature type="signal peptide" evidence="2">
    <location>
        <begin position="1"/>
        <end position="22"/>
    </location>
</feature>
<evidence type="ECO:0000259" key="4">
    <source>
        <dbReference type="PROSITE" id="PS51390"/>
    </source>
</evidence>
<dbReference type="InterPro" id="IPR036880">
    <property type="entry name" value="Kunitz_BPTI_sf"/>
</dbReference>
<keyword evidence="6" id="KW-1185">Reference proteome</keyword>
<accession>A0A1V4KKP6</accession>
<dbReference type="GO" id="GO:0005576">
    <property type="term" value="C:extracellular region"/>
    <property type="evidence" value="ECO:0007669"/>
    <property type="project" value="InterPro"/>
</dbReference>
<dbReference type="STRING" id="372326.A0A1V4KKP6"/>
<dbReference type="InterPro" id="IPR008197">
    <property type="entry name" value="WAP_dom"/>
</dbReference>
<dbReference type="PRINTS" id="PR00759">
    <property type="entry name" value="BASICPTASE"/>
</dbReference>
<feature type="domain" description="WAP" evidence="4">
    <location>
        <begin position="25"/>
        <end position="72"/>
    </location>
</feature>
<feature type="domain" description="BPTI/Kunitz inhibitor" evidence="3">
    <location>
        <begin position="197"/>
        <end position="247"/>
    </location>
</feature>
<dbReference type="Gene3D" id="4.10.75.10">
    <property type="entry name" value="Elafin-like"/>
    <property type="match status" value="3"/>
</dbReference>
<keyword evidence="1" id="KW-1015">Disulfide bond</keyword>
<name>A0A1V4KKP6_PATFA</name>
<dbReference type="CDD" id="cd00109">
    <property type="entry name" value="Kunitz-type"/>
    <property type="match status" value="1"/>
</dbReference>
<dbReference type="FunFam" id="4.10.75.10:FF:000001">
    <property type="entry name" value="Anosmin 1"/>
    <property type="match status" value="1"/>
</dbReference>
<keyword evidence="2" id="KW-0732">Signal</keyword>
<dbReference type="Pfam" id="PF00014">
    <property type="entry name" value="Kunitz_BPTI"/>
    <property type="match status" value="1"/>
</dbReference>
<dbReference type="PANTHER" id="PTHR46751:SF1">
    <property type="entry name" value="WAP FOUR-DISULFIDE CORE DOMAIN PROTEIN 6A"/>
    <property type="match status" value="1"/>
</dbReference>
<proteinExistence type="predicted"/>
<comment type="caution">
    <text evidence="5">The sequence shown here is derived from an EMBL/GenBank/DDBJ whole genome shotgun (WGS) entry which is preliminary data.</text>
</comment>
<dbReference type="PRINTS" id="PR00003">
    <property type="entry name" value="4DISULPHCORE"/>
</dbReference>
<feature type="domain" description="WAP" evidence="4">
    <location>
        <begin position="118"/>
        <end position="166"/>
    </location>
</feature>
<dbReference type="SMART" id="SM00217">
    <property type="entry name" value="WAP"/>
    <property type="match status" value="3"/>
</dbReference>
<dbReference type="SUPFAM" id="SSF57362">
    <property type="entry name" value="BPTI-like"/>
    <property type="match status" value="1"/>
</dbReference>
<dbReference type="InterPro" id="IPR020901">
    <property type="entry name" value="Prtase_inh_Kunz-CS"/>
</dbReference>
<dbReference type="PROSITE" id="PS51390">
    <property type="entry name" value="WAP"/>
    <property type="match status" value="2"/>
</dbReference>
<feature type="chain" id="PRO_5012980061" evidence="2">
    <location>
        <begin position="23"/>
        <end position="255"/>
    </location>
</feature>
<organism evidence="5 6">
    <name type="scientific">Patagioenas fasciata monilis</name>
    <dbReference type="NCBI Taxonomy" id="372326"/>
    <lineage>
        <taxon>Eukaryota</taxon>
        <taxon>Metazoa</taxon>
        <taxon>Chordata</taxon>
        <taxon>Craniata</taxon>
        <taxon>Vertebrata</taxon>
        <taxon>Euteleostomi</taxon>
        <taxon>Archelosauria</taxon>
        <taxon>Archosauria</taxon>
        <taxon>Dinosauria</taxon>
        <taxon>Saurischia</taxon>
        <taxon>Theropoda</taxon>
        <taxon>Coelurosauria</taxon>
        <taxon>Aves</taxon>
        <taxon>Neognathae</taxon>
        <taxon>Neoaves</taxon>
        <taxon>Columbimorphae</taxon>
        <taxon>Columbiformes</taxon>
        <taxon>Columbidae</taxon>
        <taxon>Patagioenas</taxon>
    </lineage>
</organism>
<evidence type="ECO:0000313" key="5">
    <source>
        <dbReference type="EMBL" id="OPJ85029.1"/>
    </source>
</evidence>
<dbReference type="Gene3D" id="4.10.410.10">
    <property type="entry name" value="Pancreatic trypsin inhibitor Kunitz domain"/>
    <property type="match status" value="1"/>
</dbReference>
<dbReference type="InterPro" id="IPR002223">
    <property type="entry name" value="Kunitz_BPTI"/>
</dbReference>
<dbReference type="InterPro" id="IPR051388">
    <property type="entry name" value="Serpin_venom_toxin"/>
</dbReference>
<dbReference type="PROSITE" id="PS50279">
    <property type="entry name" value="BPTI_KUNITZ_2"/>
    <property type="match status" value="1"/>
</dbReference>
<dbReference type="PANTHER" id="PTHR46751">
    <property type="entry name" value="EPPIN"/>
    <property type="match status" value="1"/>
</dbReference>
<dbReference type="AlphaFoldDB" id="A0A1V4KKP6"/>
<dbReference type="InterPro" id="IPR036645">
    <property type="entry name" value="Elafin-like_sf"/>
</dbReference>
<dbReference type="GO" id="GO:0004867">
    <property type="term" value="F:serine-type endopeptidase inhibitor activity"/>
    <property type="evidence" value="ECO:0007669"/>
    <property type="project" value="InterPro"/>
</dbReference>
<sequence length="255" mass="27032">MKLGLLLLLLAAPPGPSGPAAGQRLLGRDGECPPPSRVPVGRCDNFCSSDENCPGSERCCSTGCGRECRLPIGAKRGFCPQAPDVVSICLVECSSDSQCRGNGKCCSIGCHVQCVQSVPAKSGVCPKRKVLQTFAPCNNSCTDDTDCPGRNKCCFTGCGLGCLSPDKATMAPLPRTGRHDHLDPAPSDSPVSSPHICHLPPVHGPCRERYRRYAYNPAMGTCQPFIYSGCKGNPNNFEMVEECQKVCQQPGGAKE</sequence>
<dbReference type="EMBL" id="LSYS01002950">
    <property type="protein sequence ID" value="OPJ85029.1"/>
    <property type="molecule type" value="Genomic_DNA"/>
</dbReference>
<evidence type="ECO:0000256" key="2">
    <source>
        <dbReference type="SAM" id="SignalP"/>
    </source>
</evidence>
<evidence type="ECO:0000256" key="1">
    <source>
        <dbReference type="ARBA" id="ARBA00023157"/>
    </source>
</evidence>
<protein>
    <submittedName>
        <fullName evidence="5">Uncharacterized protein</fullName>
    </submittedName>
</protein>
<evidence type="ECO:0000259" key="3">
    <source>
        <dbReference type="PROSITE" id="PS50279"/>
    </source>
</evidence>
<dbReference type="PROSITE" id="PS00280">
    <property type="entry name" value="BPTI_KUNITZ_1"/>
    <property type="match status" value="1"/>
</dbReference>
<gene>
    <name evidence="5" type="ORF">AV530_018069</name>
</gene>
<dbReference type="Pfam" id="PF00095">
    <property type="entry name" value="WAP"/>
    <property type="match status" value="3"/>
</dbReference>
<reference evidence="5 6" key="1">
    <citation type="submission" date="2016-02" db="EMBL/GenBank/DDBJ databases">
        <title>Band-tailed pigeon sequencing and assembly.</title>
        <authorList>
            <person name="Soares A.E."/>
            <person name="Novak B.J."/>
            <person name="Rice E.S."/>
            <person name="O'Connell B."/>
            <person name="Chang D."/>
            <person name="Weber S."/>
            <person name="Shapiro B."/>
        </authorList>
    </citation>
    <scope>NUCLEOTIDE SEQUENCE [LARGE SCALE GENOMIC DNA]</scope>
    <source>
        <strain evidence="5">BTP2013</strain>
        <tissue evidence="5">Blood</tissue>
    </source>
</reference>
<evidence type="ECO:0000313" key="6">
    <source>
        <dbReference type="Proteomes" id="UP000190648"/>
    </source>
</evidence>
<dbReference type="SUPFAM" id="SSF57256">
    <property type="entry name" value="Elafin-like"/>
    <property type="match status" value="3"/>
</dbReference>
<dbReference type="SMART" id="SM00131">
    <property type="entry name" value="KU"/>
    <property type="match status" value="1"/>
</dbReference>